<protein>
    <recommendedName>
        <fullName evidence="4">Elongation factor-1 alpha</fullName>
    </recommendedName>
</protein>
<organism evidence="2 3">
    <name type="scientific">Sulfuritortus calidifontis</name>
    <dbReference type="NCBI Taxonomy" id="1914471"/>
    <lineage>
        <taxon>Bacteria</taxon>
        <taxon>Pseudomonadati</taxon>
        <taxon>Pseudomonadota</taxon>
        <taxon>Betaproteobacteria</taxon>
        <taxon>Nitrosomonadales</taxon>
        <taxon>Thiobacillaceae</taxon>
        <taxon>Sulfuritortus</taxon>
    </lineage>
</organism>
<dbReference type="Proteomes" id="UP000295135">
    <property type="component" value="Unassembled WGS sequence"/>
</dbReference>
<reference evidence="2 3" key="1">
    <citation type="submission" date="2019-03" db="EMBL/GenBank/DDBJ databases">
        <title>Genomic Encyclopedia of Type Strains, Phase IV (KMG-IV): sequencing the most valuable type-strain genomes for metagenomic binning, comparative biology and taxonomic classification.</title>
        <authorList>
            <person name="Goeker M."/>
        </authorList>
    </citation>
    <scope>NUCLEOTIDE SEQUENCE [LARGE SCALE GENOMIC DNA]</scope>
    <source>
        <strain evidence="2 3">DSM 103923</strain>
    </source>
</reference>
<sequence length="255" mass="28609">MTKVSSTHFTYLPMSMRVLFTMVLLVFGTGYLMAMIQVWESHAGRDGNPMISGKDLMIAYGGNPEGTKLESALRGPMADMLPPEKREVIFTWLHEGAKGEEFDSKINPILQEHCVMCHSPSVNPHLPDLTNQDGVMKVAAKDTGMTIPTLVRVSHIHLFSITFIFFITGFIFSHAYVRPTWVKCVVLAAPFVVLITDVGSWYLTKVWPGFAWVVIGSGAVMGLSFATMWLISMYQLWFYKLPKEIVEEEGRLPSI</sequence>
<keyword evidence="1" id="KW-0812">Transmembrane</keyword>
<dbReference type="OrthoDB" id="282780at2"/>
<gene>
    <name evidence="2" type="ORF">EDC61_101274</name>
</gene>
<comment type="caution">
    <text evidence="2">The sequence shown here is derived from an EMBL/GenBank/DDBJ whole genome shotgun (WGS) entry which is preliminary data.</text>
</comment>
<keyword evidence="3" id="KW-1185">Reference proteome</keyword>
<name>A0A4R3JZ23_9PROT</name>
<feature type="transmembrane region" description="Helical" evidence="1">
    <location>
        <begin position="209"/>
        <end position="231"/>
    </location>
</feature>
<dbReference type="EMBL" id="SLZY01000001">
    <property type="protein sequence ID" value="TCS74050.1"/>
    <property type="molecule type" value="Genomic_DNA"/>
</dbReference>
<proteinExistence type="predicted"/>
<feature type="transmembrane region" description="Helical" evidence="1">
    <location>
        <begin position="156"/>
        <end position="177"/>
    </location>
</feature>
<accession>A0A4R3JZ23</accession>
<evidence type="ECO:0000313" key="2">
    <source>
        <dbReference type="EMBL" id="TCS74050.1"/>
    </source>
</evidence>
<dbReference type="RefSeq" id="WP_126459208.1">
    <property type="nucleotide sequence ID" value="NZ_AP018721.1"/>
</dbReference>
<dbReference type="AlphaFoldDB" id="A0A4R3JZ23"/>
<evidence type="ECO:0000313" key="3">
    <source>
        <dbReference type="Proteomes" id="UP000295135"/>
    </source>
</evidence>
<feature type="transmembrane region" description="Helical" evidence="1">
    <location>
        <begin position="184"/>
        <end position="203"/>
    </location>
</feature>
<evidence type="ECO:0008006" key="4">
    <source>
        <dbReference type="Google" id="ProtNLM"/>
    </source>
</evidence>
<evidence type="ECO:0000256" key="1">
    <source>
        <dbReference type="SAM" id="Phobius"/>
    </source>
</evidence>
<feature type="transmembrane region" description="Helical" evidence="1">
    <location>
        <begin position="18"/>
        <end position="39"/>
    </location>
</feature>
<keyword evidence="1" id="KW-0472">Membrane</keyword>
<keyword evidence="1" id="KW-1133">Transmembrane helix</keyword>